<dbReference type="OrthoDB" id="9803040at2"/>
<dbReference type="InterPro" id="IPR018914">
    <property type="entry name" value="DUF2480"/>
</dbReference>
<protein>
    <recommendedName>
        <fullName evidence="3">DUF2480 family protein</fullName>
    </recommendedName>
</protein>
<dbReference type="AlphaFoldDB" id="A3HX67"/>
<dbReference type="Pfam" id="PF10652">
    <property type="entry name" value="DUF2480"/>
    <property type="match status" value="1"/>
</dbReference>
<comment type="caution">
    <text evidence="1">The sequence shown here is derived from an EMBL/GenBank/DDBJ whole genome shotgun (WGS) entry which is preliminary data.</text>
</comment>
<proteinExistence type="predicted"/>
<sequence>MSDIVNRVAQSSVVSFDLEEFYPKEERVVFDLEPYLFQGLVLREKEFRAALKEVEWSIFENKWVAIHCSADAIIPNWAFMLVATYLTPLAKGYAVGTLESLEVMIVEQTLSELDLEMFKDRPVIIKGCSDFPIPLYAYGRIVSLVQSQAKTIMYGEPCSTVPLYKKRKS</sequence>
<keyword evidence="2" id="KW-1185">Reference proteome</keyword>
<dbReference type="STRING" id="388413.ALPR1_19178"/>
<evidence type="ECO:0008006" key="3">
    <source>
        <dbReference type="Google" id="ProtNLM"/>
    </source>
</evidence>
<dbReference type="EMBL" id="AAXU02000001">
    <property type="protein sequence ID" value="EAZ81190.1"/>
    <property type="molecule type" value="Genomic_DNA"/>
</dbReference>
<dbReference type="Proteomes" id="UP000003919">
    <property type="component" value="Unassembled WGS sequence"/>
</dbReference>
<name>A3HX67_9BACT</name>
<reference evidence="1 2" key="1">
    <citation type="journal article" date="2011" name="J. Bacteriol.">
        <title>Complete genome sequence of Algoriphagus sp. PR1, bacterial prey of a colony-forming choanoflagellate.</title>
        <authorList>
            <person name="Alegado R.A."/>
            <person name="Ferriera S."/>
            <person name="Nusbaum C."/>
            <person name="Young S.K."/>
            <person name="Zeng Q."/>
            <person name="Imamovic A."/>
            <person name="Fairclough S.R."/>
            <person name="King N."/>
        </authorList>
    </citation>
    <scope>NUCLEOTIDE SEQUENCE [LARGE SCALE GENOMIC DNA]</scope>
    <source>
        <strain evidence="1 2">PR1</strain>
    </source>
</reference>
<gene>
    <name evidence="1" type="ORF">ALPR1_19178</name>
</gene>
<evidence type="ECO:0000313" key="1">
    <source>
        <dbReference type="EMBL" id="EAZ81190.1"/>
    </source>
</evidence>
<dbReference type="eggNOG" id="ENOG502ZBK6">
    <property type="taxonomic scope" value="Bacteria"/>
</dbReference>
<dbReference type="HOGENOM" id="CLU_1575646_0_0_10"/>
<organism evidence="1 2">
    <name type="scientific">Algoriphagus machipongonensis</name>
    <dbReference type="NCBI Taxonomy" id="388413"/>
    <lineage>
        <taxon>Bacteria</taxon>
        <taxon>Pseudomonadati</taxon>
        <taxon>Bacteroidota</taxon>
        <taxon>Cytophagia</taxon>
        <taxon>Cytophagales</taxon>
        <taxon>Cyclobacteriaceae</taxon>
        <taxon>Algoriphagus</taxon>
    </lineage>
</organism>
<evidence type="ECO:0000313" key="2">
    <source>
        <dbReference type="Proteomes" id="UP000003919"/>
    </source>
</evidence>
<dbReference type="RefSeq" id="WP_008202907.1">
    <property type="nucleotide sequence ID" value="NZ_CM001023.1"/>
</dbReference>
<accession>A3HX67</accession>